<dbReference type="KEGG" id="bpm:BURPS1710b_A0049"/>
<dbReference type="AlphaFoldDB" id="Q3JMJ5"/>
<dbReference type="EnsemblBacteria" id="ABA52484">
    <property type="protein sequence ID" value="ABA52484"/>
    <property type="gene ID" value="BURPS1710b_A0049"/>
</dbReference>
<feature type="compositionally biased region" description="Low complexity" evidence="1">
    <location>
        <begin position="52"/>
        <end position="63"/>
    </location>
</feature>
<feature type="compositionally biased region" description="Basic residues" evidence="1">
    <location>
        <begin position="1"/>
        <end position="19"/>
    </location>
</feature>
<evidence type="ECO:0000256" key="1">
    <source>
        <dbReference type="SAM" id="MobiDB-lite"/>
    </source>
</evidence>
<evidence type="ECO:0000313" key="2">
    <source>
        <dbReference type="EMBL" id="ABA52484.1"/>
    </source>
</evidence>
<protein>
    <submittedName>
        <fullName evidence="2">Uncharacterized protein</fullName>
    </submittedName>
</protein>
<dbReference type="Proteomes" id="UP000002700">
    <property type="component" value="Chromosome II"/>
</dbReference>
<sequence>MVARRGRKPAVRRHTRGRRRGDSQRDGTRLAEATAGARCSVPGARRRRAEARNAARAAVAAPVRRPHAPPGSARRPVCIGGRACIVSARSPASISIELDFHRTGRKAMTMKLNSASHPATASEIRDIIGPIEDDVIAKILEIEPTSAEVLDAYTWLRSDERLQFRLDHEPHGRAARVFEILEREDDEGDDRRQ</sequence>
<organism evidence="2 3">
    <name type="scientific">Burkholderia pseudomallei (strain 1710b)</name>
    <dbReference type="NCBI Taxonomy" id="320372"/>
    <lineage>
        <taxon>Bacteria</taxon>
        <taxon>Pseudomonadati</taxon>
        <taxon>Pseudomonadota</taxon>
        <taxon>Betaproteobacteria</taxon>
        <taxon>Burkholderiales</taxon>
        <taxon>Burkholderiaceae</taxon>
        <taxon>Burkholderia</taxon>
        <taxon>pseudomallei group</taxon>
    </lineage>
</organism>
<gene>
    <name evidence="2" type="ordered locus">BURPS1710b_A0049</name>
</gene>
<feature type="compositionally biased region" description="Basic and acidic residues" evidence="1">
    <location>
        <begin position="20"/>
        <end position="29"/>
    </location>
</feature>
<feature type="region of interest" description="Disordered" evidence="1">
    <location>
        <begin position="1"/>
        <end position="74"/>
    </location>
</feature>
<accession>Q3JMJ5</accession>
<dbReference type="HOGENOM" id="CLU_1406409_0_0_4"/>
<dbReference type="EMBL" id="CP000125">
    <property type="protein sequence ID" value="ABA52484.1"/>
    <property type="molecule type" value="Genomic_DNA"/>
</dbReference>
<name>Q3JMJ5_BURP1</name>
<proteinExistence type="predicted"/>
<evidence type="ECO:0000313" key="3">
    <source>
        <dbReference type="Proteomes" id="UP000002700"/>
    </source>
</evidence>
<reference evidence="2 3" key="1">
    <citation type="submission" date="2005-09" db="EMBL/GenBank/DDBJ databases">
        <authorList>
            <person name="Woods D.E."/>
            <person name="Nierman W.C."/>
        </authorList>
    </citation>
    <scope>NUCLEOTIDE SEQUENCE [LARGE SCALE GENOMIC DNA]</scope>
    <source>
        <strain evidence="2 3">1710b</strain>
    </source>
</reference>